<keyword evidence="4" id="KW-0067">ATP-binding</keyword>
<feature type="compositionally biased region" description="Low complexity" evidence="5">
    <location>
        <begin position="365"/>
        <end position="409"/>
    </location>
</feature>
<gene>
    <name evidence="7" type="ORF">ACFPZN_20235</name>
</gene>
<proteinExistence type="predicted"/>
<dbReference type="GO" id="GO:0004674">
    <property type="term" value="F:protein serine/threonine kinase activity"/>
    <property type="evidence" value="ECO:0007669"/>
    <property type="project" value="UniProtKB-EC"/>
</dbReference>
<evidence type="ECO:0000256" key="3">
    <source>
        <dbReference type="ARBA" id="ARBA00022777"/>
    </source>
</evidence>
<keyword evidence="3 7" id="KW-0418">Kinase</keyword>
<evidence type="ECO:0000256" key="2">
    <source>
        <dbReference type="ARBA" id="ARBA00022741"/>
    </source>
</evidence>
<comment type="caution">
    <text evidence="7">The sequence shown here is derived from an EMBL/GenBank/DDBJ whole genome shotgun (WGS) entry which is preliminary data.</text>
</comment>
<dbReference type="EC" id="2.7.11.1" evidence="7"/>
<evidence type="ECO:0000313" key="7">
    <source>
        <dbReference type="EMBL" id="MFC5747965.1"/>
    </source>
</evidence>
<feature type="region of interest" description="Disordered" evidence="5">
    <location>
        <begin position="344"/>
        <end position="415"/>
    </location>
</feature>
<dbReference type="RefSeq" id="WP_378283597.1">
    <property type="nucleotide sequence ID" value="NZ_JBHSON010000027.1"/>
</dbReference>
<name>A0ABW1A4D7_9ACTN</name>
<dbReference type="PANTHER" id="PTHR43289">
    <property type="entry name" value="MITOGEN-ACTIVATED PROTEIN KINASE KINASE KINASE 20-RELATED"/>
    <property type="match status" value="1"/>
</dbReference>
<dbReference type="CDD" id="cd14014">
    <property type="entry name" value="STKc_PknB_like"/>
    <property type="match status" value="1"/>
</dbReference>
<dbReference type="PROSITE" id="PS00108">
    <property type="entry name" value="PROTEIN_KINASE_ST"/>
    <property type="match status" value="1"/>
</dbReference>
<dbReference type="Gene3D" id="3.30.200.20">
    <property type="entry name" value="Phosphorylase Kinase, domain 1"/>
    <property type="match status" value="1"/>
</dbReference>
<evidence type="ECO:0000313" key="8">
    <source>
        <dbReference type="Proteomes" id="UP001596074"/>
    </source>
</evidence>
<dbReference type="PROSITE" id="PS50011">
    <property type="entry name" value="PROTEIN_KINASE_DOM"/>
    <property type="match status" value="1"/>
</dbReference>
<sequence length="415" mass="43691">MSPARIRPLTSRDPERVGGHRLLGRLGEGGQGVVHLAAAAGEHVAIKLLHERAGSHATFLKETTTARKVAPFCTARILDVGKEAGTPFVVTEFIDGPSLRERVEEGGALAGPELYRLVVGTATALAAIHMAGVVHRDFKPGNVLLGPDGPRVIDFGVARTLDATLTATSSVIGTPSYMAPEQLVGKPVTPAADVFAWGATLAYAANGPGPLRTLLAQCLHKDPTRRPASRAILLHLLEAASFTAEGGMTQSTDAFEATGRLHFNPGAGTNYDVTVRNPSGDMSESYNQRVILVGNNGYFRNQAKTPYPAGPNAGRTDPHIWMAMQARWVTSPYNILALLRNTTSLRTTPSPRSTRTSAEGPARSPTPSWSPATTSPSAWTSTSGRGSPPRRPSTPSTRPRTATGAAAAPSPAPSE</sequence>
<feature type="compositionally biased region" description="Low complexity" evidence="5">
    <location>
        <begin position="344"/>
        <end position="358"/>
    </location>
</feature>
<reference evidence="8" key="1">
    <citation type="journal article" date="2019" name="Int. J. Syst. Evol. Microbiol.">
        <title>The Global Catalogue of Microorganisms (GCM) 10K type strain sequencing project: providing services to taxonomists for standard genome sequencing and annotation.</title>
        <authorList>
            <consortium name="The Broad Institute Genomics Platform"/>
            <consortium name="The Broad Institute Genome Sequencing Center for Infectious Disease"/>
            <person name="Wu L."/>
            <person name="Ma J."/>
        </authorList>
    </citation>
    <scope>NUCLEOTIDE SEQUENCE [LARGE SCALE GENOMIC DNA]</scope>
    <source>
        <strain evidence="8">KCTC 42087</strain>
    </source>
</reference>
<dbReference type="Gene3D" id="1.10.510.10">
    <property type="entry name" value="Transferase(Phosphotransferase) domain 1"/>
    <property type="match status" value="1"/>
</dbReference>
<dbReference type="PANTHER" id="PTHR43289:SF34">
    <property type="entry name" value="SERINE_THREONINE-PROTEIN KINASE YBDM-RELATED"/>
    <property type="match status" value="1"/>
</dbReference>
<evidence type="ECO:0000259" key="6">
    <source>
        <dbReference type="PROSITE" id="PS50011"/>
    </source>
</evidence>
<organism evidence="7 8">
    <name type="scientific">Actinomadura rugatobispora</name>
    <dbReference type="NCBI Taxonomy" id="1994"/>
    <lineage>
        <taxon>Bacteria</taxon>
        <taxon>Bacillati</taxon>
        <taxon>Actinomycetota</taxon>
        <taxon>Actinomycetes</taxon>
        <taxon>Streptosporangiales</taxon>
        <taxon>Thermomonosporaceae</taxon>
        <taxon>Actinomadura</taxon>
    </lineage>
</organism>
<dbReference type="Proteomes" id="UP001596074">
    <property type="component" value="Unassembled WGS sequence"/>
</dbReference>
<evidence type="ECO:0000256" key="5">
    <source>
        <dbReference type="SAM" id="MobiDB-lite"/>
    </source>
</evidence>
<keyword evidence="8" id="KW-1185">Reference proteome</keyword>
<accession>A0ABW1A4D7</accession>
<dbReference type="EMBL" id="JBHSON010000027">
    <property type="protein sequence ID" value="MFC5747965.1"/>
    <property type="molecule type" value="Genomic_DNA"/>
</dbReference>
<dbReference type="InterPro" id="IPR008271">
    <property type="entry name" value="Ser/Thr_kinase_AS"/>
</dbReference>
<keyword evidence="1 7" id="KW-0808">Transferase</keyword>
<keyword evidence="2" id="KW-0547">Nucleotide-binding</keyword>
<feature type="domain" description="Protein kinase" evidence="6">
    <location>
        <begin position="20"/>
        <end position="238"/>
    </location>
</feature>
<dbReference type="Pfam" id="PF00069">
    <property type="entry name" value="Pkinase"/>
    <property type="match status" value="1"/>
</dbReference>
<dbReference type="SUPFAM" id="SSF56112">
    <property type="entry name" value="Protein kinase-like (PK-like)"/>
    <property type="match status" value="1"/>
</dbReference>
<dbReference type="InterPro" id="IPR011009">
    <property type="entry name" value="Kinase-like_dom_sf"/>
</dbReference>
<protein>
    <submittedName>
        <fullName evidence="7">Serine/threonine-protein kinase</fullName>
        <ecNumber evidence="7">2.7.11.1</ecNumber>
    </submittedName>
</protein>
<evidence type="ECO:0000256" key="1">
    <source>
        <dbReference type="ARBA" id="ARBA00022679"/>
    </source>
</evidence>
<dbReference type="InterPro" id="IPR000719">
    <property type="entry name" value="Prot_kinase_dom"/>
</dbReference>
<evidence type="ECO:0000256" key="4">
    <source>
        <dbReference type="ARBA" id="ARBA00022840"/>
    </source>
</evidence>